<protein>
    <submittedName>
        <fullName evidence="2">Uncharacterized protein</fullName>
    </submittedName>
</protein>
<organism evidence="2 3">
    <name type="scientific">Metabacillus litoralis</name>
    <dbReference type="NCBI Taxonomy" id="152268"/>
    <lineage>
        <taxon>Bacteria</taxon>
        <taxon>Bacillati</taxon>
        <taxon>Bacillota</taxon>
        <taxon>Bacilli</taxon>
        <taxon>Bacillales</taxon>
        <taxon>Bacillaceae</taxon>
        <taxon>Metabacillus</taxon>
    </lineage>
</organism>
<gene>
    <name evidence="2" type="ORF">A6K24_06085</name>
</gene>
<keyword evidence="1" id="KW-0812">Transmembrane</keyword>
<feature type="transmembrane region" description="Helical" evidence="1">
    <location>
        <begin position="6"/>
        <end position="23"/>
    </location>
</feature>
<name>A0A179SUX3_9BACI</name>
<dbReference type="Proteomes" id="UP000078534">
    <property type="component" value="Unassembled WGS sequence"/>
</dbReference>
<proteinExistence type="predicted"/>
<accession>A0A179SUX3</accession>
<keyword evidence="1" id="KW-1133">Transmembrane helix</keyword>
<keyword evidence="3" id="KW-1185">Reference proteome</keyword>
<dbReference type="AlphaFoldDB" id="A0A179SUX3"/>
<keyword evidence="1" id="KW-0472">Membrane</keyword>
<comment type="caution">
    <text evidence="2">The sequence shown here is derived from an EMBL/GenBank/DDBJ whole genome shotgun (WGS) entry which is preliminary data.</text>
</comment>
<reference evidence="3" key="1">
    <citation type="submission" date="2016-04" db="EMBL/GenBank/DDBJ databases">
        <authorList>
            <person name="Lyu Z."/>
            <person name="Lyu W."/>
        </authorList>
    </citation>
    <scope>NUCLEOTIDE SEQUENCE [LARGE SCALE GENOMIC DNA]</scope>
    <source>
        <strain evidence="3">C44</strain>
    </source>
</reference>
<dbReference type="EMBL" id="LWSG01000023">
    <property type="protein sequence ID" value="OAS85078.1"/>
    <property type="molecule type" value="Genomic_DNA"/>
</dbReference>
<dbReference type="OrthoDB" id="2959394at2"/>
<evidence type="ECO:0000313" key="3">
    <source>
        <dbReference type="Proteomes" id="UP000078534"/>
    </source>
</evidence>
<dbReference type="RefSeq" id="WP_066334859.1">
    <property type="nucleotide sequence ID" value="NZ_LWSG01000023.1"/>
</dbReference>
<dbReference type="STRING" id="152268.A6K24_06085"/>
<sequence>MKTTKWVIVILLALITSSFLFFYHGKVARESIIFFPIDDSVTFDKASTTLQFAGKKDDDEYIIEWDVTSLTNKEIYLRQDISLLFSDGKLVDTLSEWEDQSQKLAQYKKITGEDSSHYQTISLHYGEIHLENDLIRSTQRMSRDHLYVIDSEFTDLFSFKRPLTDEELEWKDILDKVTEQHLEYSWNQLIDYYKIDETKYEKIPFIELERYNTDPLLGLSKAKTQEVIGSLWEGLYKNYFLGLKTKEGKVIEPIGSTMPLILIAKNYSHIVILIQAENGLPFKFIQNISLND</sequence>
<evidence type="ECO:0000313" key="2">
    <source>
        <dbReference type="EMBL" id="OAS85078.1"/>
    </source>
</evidence>
<evidence type="ECO:0000256" key="1">
    <source>
        <dbReference type="SAM" id="Phobius"/>
    </source>
</evidence>